<protein>
    <submittedName>
        <fullName evidence="3">Uncharacterized protein</fullName>
    </submittedName>
</protein>
<evidence type="ECO:0000313" key="4">
    <source>
        <dbReference type="Proteomes" id="UP000301737"/>
    </source>
</evidence>
<accession>A0A4C2EDN1</accession>
<feature type="compositionally biased region" description="Polar residues" evidence="2">
    <location>
        <begin position="563"/>
        <end position="580"/>
    </location>
</feature>
<organism evidence="3 4">
    <name type="scientific">Zygosaccharomyces mellis</name>
    <dbReference type="NCBI Taxonomy" id="42258"/>
    <lineage>
        <taxon>Eukaryota</taxon>
        <taxon>Fungi</taxon>
        <taxon>Dikarya</taxon>
        <taxon>Ascomycota</taxon>
        <taxon>Saccharomycotina</taxon>
        <taxon>Saccharomycetes</taxon>
        <taxon>Saccharomycetales</taxon>
        <taxon>Saccharomycetaceae</taxon>
        <taxon>Zygosaccharomyces</taxon>
    </lineage>
</organism>
<feature type="compositionally biased region" description="Polar residues" evidence="2">
    <location>
        <begin position="1"/>
        <end position="13"/>
    </location>
</feature>
<feature type="region of interest" description="Disordered" evidence="2">
    <location>
        <begin position="1"/>
        <end position="47"/>
    </location>
</feature>
<sequence length="671" mass="73172">MSNEGGTDGSTYRSEFRNLFGGDSQIDDSTGGRNKDVSDHISSIQPSSLLSQEPMQMFEEQSHEQNNSNITPNILLEQLAYVDNFMPSLEQDFANLDSWILQDSGSEPTAMALGSGGNGQRMNEGGIGFDERLAAELSAFADDSFIFPDEDKRLGQGVSDAVGGISGNNNSGNHDDNGLQGNPREFEGDNGVSTNDDNERQHGTGRRSAHFLTQRRNTFLTSQYDHSKSRFSSKSREKREAEDQLQQRQQLSSSHNEDNASGNAAGNFTSNSVAESPLQDHGGFTNVDIVSGSSGGGAAGGTNNDMRSPRFPQHSPNVPSPLSNVLASQVVQPYSVSASPVTTTSRPSDSVSVVSESQIPAAATASTQNRPQIHVPDYSTIPTSTLVALLPRVSVPPGAHRTLVNGGFSQEQIDAVAAIIAHHEQEKLKRHNKENVSNESRSKNVNDQDASRSASFLLSILARGSRPQQEQRQQQQEEQQGFVESLLQLDPRTYDQGESLVRSASQDESLGRIKRESSITGIEFKEGEEEDEAEQEEKEENETENANEVTSSKPLKRSKSTEDVLSSSPNVKRRNVSNGVISPPLTAATSSTPAQVQKAHQRRKIKEKELENSVTELSELAISLQQKIHTLEMENKLLKNLVRSSGELEGIEKAENIRKQIMDKINGSNDE</sequence>
<dbReference type="Proteomes" id="UP000301737">
    <property type="component" value="Unassembled WGS sequence"/>
</dbReference>
<reference evidence="3 4" key="1">
    <citation type="submission" date="2019-01" db="EMBL/GenBank/DDBJ databases">
        <title>Draft Genome Sequencing of Zygosaccharomyces mellis Ca-7.</title>
        <authorList>
            <person name="Shiwa Y."/>
            <person name="Kanesaki Y."/>
            <person name="Ishige T."/>
            <person name="Mura K."/>
            <person name="Hori T."/>
            <person name="Tamura T."/>
        </authorList>
    </citation>
    <scope>NUCLEOTIDE SEQUENCE [LARGE SCALE GENOMIC DNA]</scope>
    <source>
        <strain evidence="3 4">Ca-7</strain>
    </source>
</reference>
<dbReference type="OrthoDB" id="1939598at2759"/>
<feature type="region of interest" description="Disordered" evidence="2">
    <location>
        <begin position="425"/>
        <end position="451"/>
    </location>
</feature>
<keyword evidence="4" id="KW-1185">Reference proteome</keyword>
<dbReference type="AlphaFoldDB" id="A0A4C2EDN1"/>
<evidence type="ECO:0000256" key="1">
    <source>
        <dbReference type="SAM" id="Coils"/>
    </source>
</evidence>
<feature type="compositionally biased region" description="Polar residues" evidence="2">
    <location>
        <begin position="214"/>
        <end position="224"/>
    </location>
</feature>
<name>A0A4C2EDN1_9SACH</name>
<proteinExistence type="predicted"/>
<feature type="compositionally biased region" description="Basic and acidic residues" evidence="2">
    <location>
        <begin position="425"/>
        <end position="450"/>
    </location>
</feature>
<feature type="compositionally biased region" description="Polar residues" evidence="2">
    <location>
        <begin position="259"/>
        <end position="274"/>
    </location>
</feature>
<keyword evidence="1" id="KW-0175">Coiled coil</keyword>
<gene>
    <name evidence="3" type="ORF">ZYGM_001530</name>
</gene>
<dbReference type="EMBL" id="BIMX01000032">
    <property type="protein sequence ID" value="GCF01427.1"/>
    <property type="molecule type" value="Genomic_DNA"/>
</dbReference>
<feature type="coiled-coil region" evidence="1">
    <location>
        <begin position="607"/>
        <end position="671"/>
    </location>
</feature>
<feature type="region of interest" description="Disordered" evidence="2">
    <location>
        <begin position="497"/>
        <end position="607"/>
    </location>
</feature>
<feature type="compositionally biased region" description="Acidic residues" evidence="2">
    <location>
        <begin position="526"/>
        <end position="545"/>
    </location>
</feature>
<comment type="caution">
    <text evidence="3">The sequence shown here is derived from an EMBL/GenBank/DDBJ whole genome shotgun (WGS) entry which is preliminary data.</text>
</comment>
<evidence type="ECO:0000256" key="2">
    <source>
        <dbReference type="SAM" id="MobiDB-lite"/>
    </source>
</evidence>
<feature type="region of interest" description="Disordered" evidence="2">
    <location>
        <begin position="157"/>
        <end position="322"/>
    </location>
</feature>
<evidence type="ECO:0000313" key="3">
    <source>
        <dbReference type="EMBL" id="GCF01427.1"/>
    </source>
</evidence>
<feature type="compositionally biased region" description="Low complexity" evidence="2">
    <location>
        <begin position="244"/>
        <end position="254"/>
    </location>
</feature>